<dbReference type="Proteomes" id="UP000582646">
    <property type="component" value="Unassembled WGS sequence"/>
</dbReference>
<dbReference type="GO" id="GO:0019752">
    <property type="term" value="P:carboxylic acid metabolic process"/>
    <property type="evidence" value="ECO:0007669"/>
    <property type="project" value="UniProtKB-ARBA"/>
</dbReference>
<dbReference type="Gene3D" id="3.90.850.10">
    <property type="entry name" value="Fumarylacetoacetase-like, C-terminal domain"/>
    <property type="match status" value="1"/>
</dbReference>
<accession>A0A846X7P2</accession>
<sequence length="299" mass="31717">MWTLVTYQAESTPPGSPATSVAFADDDGTYWSTPELSGYADVGAVARDWPTLGPVLRGVDPRSGTRVAAGRIVAPFPAPGKLICAGANYTDHLREMGIDSVPPTMEPFFFLLPSTSISAPDDTVDIPSDPAARVDWEAELGVVIGARAKEVTVEEALDRVAGYTVVNDISSRGRHRRPDPLAPPFAFDWLASKGADGFTPIGPGLRPAWFIEDPRNLSIKLWRNDVNEQDGNTSDMIFDVAQLISAASHRMTLEPGDVIATGTPAGVGAGKESFLADGDVLRIEIAGVGSLRNTMAGKA</sequence>
<dbReference type="RefSeq" id="WP_168546759.1">
    <property type="nucleotide sequence ID" value="NZ_BAAAKS010000002.1"/>
</dbReference>
<dbReference type="GO" id="GO:0046872">
    <property type="term" value="F:metal ion binding"/>
    <property type="evidence" value="ECO:0007669"/>
    <property type="project" value="UniProtKB-KW"/>
</dbReference>
<proteinExistence type="predicted"/>
<protein>
    <submittedName>
        <fullName evidence="3">Fumarylacetoacetate hydrolase family protein</fullName>
    </submittedName>
</protein>
<dbReference type="EMBL" id="JAAXOQ010000021">
    <property type="protein sequence ID" value="NKY19770.1"/>
    <property type="molecule type" value="Genomic_DNA"/>
</dbReference>
<dbReference type="FunFam" id="3.90.850.10:FF:000002">
    <property type="entry name" value="2-hydroxyhepta-2,4-diene-1,7-dioate isomerase"/>
    <property type="match status" value="1"/>
</dbReference>
<keyword evidence="1" id="KW-0479">Metal-binding</keyword>
<feature type="domain" description="Fumarylacetoacetase-like C-terminal" evidence="2">
    <location>
        <begin position="81"/>
        <end position="295"/>
    </location>
</feature>
<keyword evidence="4" id="KW-1185">Reference proteome</keyword>
<evidence type="ECO:0000259" key="2">
    <source>
        <dbReference type="Pfam" id="PF01557"/>
    </source>
</evidence>
<name>A0A846X7P2_9ACTN</name>
<dbReference type="GO" id="GO:0016787">
    <property type="term" value="F:hydrolase activity"/>
    <property type="evidence" value="ECO:0007669"/>
    <property type="project" value="UniProtKB-KW"/>
</dbReference>
<dbReference type="InterPro" id="IPR011234">
    <property type="entry name" value="Fumarylacetoacetase-like_C"/>
</dbReference>
<comment type="caution">
    <text evidence="3">The sequence shown here is derived from an EMBL/GenBank/DDBJ whole genome shotgun (WGS) entry which is preliminary data.</text>
</comment>
<dbReference type="GO" id="GO:0016853">
    <property type="term" value="F:isomerase activity"/>
    <property type="evidence" value="ECO:0007669"/>
    <property type="project" value="UniProtKB-ARBA"/>
</dbReference>
<evidence type="ECO:0000313" key="4">
    <source>
        <dbReference type="Proteomes" id="UP000582646"/>
    </source>
</evidence>
<dbReference type="PANTHER" id="PTHR11820">
    <property type="entry name" value="ACYLPYRUVASE"/>
    <property type="match status" value="1"/>
</dbReference>
<organism evidence="3 4">
    <name type="scientific">Tsukamurella spumae</name>
    <dbReference type="NCBI Taxonomy" id="44753"/>
    <lineage>
        <taxon>Bacteria</taxon>
        <taxon>Bacillati</taxon>
        <taxon>Actinomycetota</taxon>
        <taxon>Actinomycetes</taxon>
        <taxon>Mycobacteriales</taxon>
        <taxon>Tsukamurellaceae</taxon>
        <taxon>Tsukamurella</taxon>
    </lineage>
</organism>
<dbReference type="PANTHER" id="PTHR11820:SF112">
    <property type="entry name" value="FUMARYLACETOACETATE HYDROLASE FAMILY PROTEIN (AFU_ORTHOLOGUE AFUA_1G02370)-RELATED"/>
    <property type="match status" value="1"/>
</dbReference>
<gene>
    <name evidence="3" type="ORF">HF999_15505</name>
</gene>
<reference evidence="3 4" key="1">
    <citation type="submission" date="2020-04" db="EMBL/GenBank/DDBJ databases">
        <title>MicrobeNet Type strains.</title>
        <authorList>
            <person name="Nicholson A.C."/>
        </authorList>
    </citation>
    <scope>NUCLEOTIDE SEQUENCE [LARGE SCALE GENOMIC DNA]</scope>
    <source>
        <strain evidence="3 4">DSM 44113</strain>
    </source>
</reference>
<evidence type="ECO:0000256" key="1">
    <source>
        <dbReference type="ARBA" id="ARBA00022723"/>
    </source>
</evidence>
<dbReference type="SUPFAM" id="SSF56529">
    <property type="entry name" value="FAH"/>
    <property type="match status" value="1"/>
</dbReference>
<dbReference type="AlphaFoldDB" id="A0A846X7P2"/>
<evidence type="ECO:0000313" key="3">
    <source>
        <dbReference type="EMBL" id="NKY19770.1"/>
    </source>
</evidence>
<keyword evidence="3" id="KW-0378">Hydrolase</keyword>
<dbReference type="Pfam" id="PF01557">
    <property type="entry name" value="FAA_hydrolase"/>
    <property type="match status" value="1"/>
</dbReference>
<dbReference type="InterPro" id="IPR036663">
    <property type="entry name" value="Fumarylacetoacetase_C_sf"/>
</dbReference>